<dbReference type="Pfam" id="PF23622">
    <property type="entry name" value="LRR_At1g61320_AtMIF1"/>
    <property type="match status" value="1"/>
</dbReference>
<dbReference type="AlphaFoldDB" id="A0ABD3BTC9"/>
<sequence length="494" mass="56691">MSSKRENEFGNKEEIVVENEDRKVEGFGEESYSVQKDGEKMSNKRMKEMSIDRLSALPDGILLHILSFLEFDSNFDVKDAAVTSVLSKRWQFLWSELPKLNFRDSSRDVGKTRDFVSWVHRTIILRSGSYLKKFEVSFLYDECYALDVNVWIRFAVKNNVKELSLWLRTGRYFYTLPQVLYSNSSLKCLCLKRCIVAPPLKIEWPCLTGLAIFEVELPEDVIHEILLGCPVLCTLTLNSCWGFKRLDLNLKTLRVVLVHDSEDTKNKVDLLEIWAPYVHSLDVSFSSVEKKLKLINVQSLVKADIRYTEYDNSVEVMNNSMELLEKTLHAKELIIRSGFIEVLSEMVVHGFRLPQSKRDCLVLETLSDEDSIPGVLALLESSPNISSLFIECDDSYKKPARTRVPAAMNELDFELLHLKNVRILDFANPYLASEPMLAMARILLKRATSLEKMKIEALGNLTELSPEFINMTETVLSYPRSSEKAVVVFRAEIL</sequence>
<reference evidence="4" key="1">
    <citation type="journal article" date="2024" name="IScience">
        <title>Strigolactones Initiate the Formation of Haustorium-like Structures in Castilleja.</title>
        <authorList>
            <person name="Buerger M."/>
            <person name="Peterson D."/>
            <person name="Chory J."/>
        </authorList>
    </citation>
    <scope>NUCLEOTIDE SEQUENCE [LARGE SCALE GENOMIC DNA]</scope>
</reference>
<keyword evidence="4" id="KW-1185">Reference proteome</keyword>
<protein>
    <recommendedName>
        <fullName evidence="5">F-box domain-containing protein</fullName>
    </recommendedName>
</protein>
<organism evidence="3 4">
    <name type="scientific">Castilleja foliolosa</name>
    <dbReference type="NCBI Taxonomy" id="1961234"/>
    <lineage>
        <taxon>Eukaryota</taxon>
        <taxon>Viridiplantae</taxon>
        <taxon>Streptophyta</taxon>
        <taxon>Embryophyta</taxon>
        <taxon>Tracheophyta</taxon>
        <taxon>Spermatophyta</taxon>
        <taxon>Magnoliopsida</taxon>
        <taxon>eudicotyledons</taxon>
        <taxon>Gunneridae</taxon>
        <taxon>Pentapetalae</taxon>
        <taxon>asterids</taxon>
        <taxon>lamiids</taxon>
        <taxon>Lamiales</taxon>
        <taxon>Orobanchaceae</taxon>
        <taxon>Pedicularideae</taxon>
        <taxon>Castillejinae</taxon>
        <taxon>Castilleja</taxon>
    </lineage>
</organism>
<dbReference type="InterPro" id="IPR050232">
    <property type="entry name" value="FBL13/AtMIF1-like"/>
</dbReference>
<dbReference type="PANTHER" id="PTHR31900:SF32">
    <property type="entry name" value="F-BOX_RNI_FBD-LIKE DOMAIN PROTEIN"/>
    <property type="match status" value="1"/>
</dbReference>
<evidence type="ECO:0000313" key="4">
    <source>
        <dbReference type="Proteomes" id="UP001632038"/>
    </source>
</evidence>
<dbReference type="SUPFAM" id="SSF81383">
    <property type="entry name" value="F-box domain"/>
    <property type="match status" value="1"/>
</dbReference>
<name>A0ABD3BTC9_9LAMI</name>
<evidence type="ECO:0000259" key="1">
    <source>
        <dbReference type="Pfam" id="PF00646"/>
    </source>
</evidence>
<dbReference type="InterPro" id="IPR055357">
    <property type="entry name" value="LRR_At1g61320_AtMIF1"/>
</dbReference>
<evidence type="ECO:0008006" key="5">
    <source>
        <dbReference type="Google" id="ProtNLM"/>
    </source>
</evidence>
<dbReference type="InterPro" id="IPR036047">
    <property type="entry name" value="F-box-like_dom_sf"/>
</dbReference>
<evidence type="ECO:0000313" key="3">
    <source>
        <dbReference type="EMBL" id="KAL3620478.1"/>
    </source>
</evidence>
<dbReference type="PANTHER" id="PTHR31900">
    <property type="entry name" value="F-BOX/RNI SUPERFAMILY PROTEIN-RELATED"/>
    <property type="match status" value="1"/>
</dbReference>
<dbReference type="Proteomes" id="UP001632038">
    <property type="component" value="Unassembled WGS sequence"/>
</dbReference>
<dbReference type="Pfam" id="PF00646">
    <property type="entry name" value="F-box"/>
    <property type="match status" value="1"/>
</dbReference>
<proteinExistence type="predicted"/>
<dbReference type="InterPro" id="IPR053781">
    <property type="entry name" value="F-box_AtFBL13-like"/>
</dbReference>
<gene>
    <name evidence="3" type="ORF">CASFOL_035390</name>
</gene>
<dbReference type="EMBL" id="JAVIJP010000066">
    <property type="protein sequence ID" value="KAL3620478.1"/>
    <property type="molecule type" value="Genomic_DNA"/>
</dbReference>
<dbReference type="Gene3D" id="1.20.1280.50">
    <property type="match status" value="1"/>
</dbReference>
<evidence type="ECO:0000259" key="2">
    <source>
        <dbReference type="Pfam" id="PF23622"/>
    </source>
</evidence>
<dbReference type="InterPro" id="IPR001810">
    <property type="entry name" value="F-box_dom"/>
</dbReference>
<dbReference type="CDD" id="cd22160">
    <property type="entry name" value="F-box_AtFBL13-like"/>
    <property type="match status" value="1"/>
</dbReference>
<feature type="domain" description="F-box" evidence="1">
    <location>
        <begin position="54"/>
        <end position="99"/>
    </location>
</feature>
<comment type="caution">
    <text evidence="3">The sequence shown here is derived from an EMBL/GenBank/DDBJ whole genome shotgun (WGS) entry which is preliminary data.</text>
</comment>
<feature type="domain" description="At1g61320/AtMIF1 LRR" evidence="2">
    <location>
        <begin position="127"/>
        <end position="463"/>
    </location>
</feature>
<accession>A0ABD3BTC9</accession>